<sequence length="1234" mass="134914">MKIQAFVTDEAGNTIHAKPEIIEIDTSADGDDRDLKIILDNPDGIYNNDEINTKSFSIFGADTDIESVIVTLTRVSDNTSQDFELSKPSWNVSKDIFKDFDGDIEISVKVTDIEGNTASAVREIITIDKTADVDSDFSVTLNSVDKTVNKVESSSLPIKLLGVDTDIKSIDAYFYHKDKPDTKFEINVFKNEDGVWVVDDINASNLDDGQIVIEAVAIDIAGNSVLSEIDEFTLDTKADQPLSISFPSDIEADGYLQDEEYNLTSTTARISLALDAEVDDLLYVHDSISDIEESYSLTEQDINNGYVDFELSSPADNQVLTVRSYLVDSAGNTSETTTGNIERDTEADRGQALRVDIPEDLEKVGLEEQDTLLFSLFGVDNDIKDDGIKVTFIDSEDNSVPGTAVKNEDGFWVIKGGISTLKDGDVTIEVIAEDTAGNTVINDDAIINKDIQADFTGDFLLAVDDDHLVNENESNNVQYDFENLDSRVDKIKIVVSDSTGKSTTMKEGPVVLFNDDKYFDISTFNDGEITFSITLYDEHGNKRDFVETITLDKTVSVDFRLDVASDTGFESDDNKTNDTTPTFSGTTDTDGKVELTINGKTYKNITVNENTGNWSFTIPDSDAITTDGIYDVDVYVEDKAGNTNNDSVTIDLETTPPEDFINTGILDEDDTGSSKSDEITSERMPTFSGSVEEGSRVTLYIGGKQYPASVTGGVWEVTVTSPLATNKTHLYKVIAEDIYGNTSVLEQQELTIDTKAPDITSSITPSDDKLVIDSRTNDTTPSFGGTVSDKNDVVSVKMYFDDNGVEKEINVAFTAGTNEWSADWPFDALAHGNYSYKLVVEDVAGNSDSYDFNFSVDVRAEVTVDFRSDTGTASPKVENITNIEQPSIGGTGDLNSTITLSYKNDSGDDVTQTVPVNAEGNWSYTITDPLAEGNNTVTVTLIDPFGNEDVQELNFTLDTTPPAELGYALEEDTGSDDDDFVTTNPKVEVSHLESDAFWEYSLDAGATWAIGQGTFFNLSDGTYASEQVQLRQTDKAGNIAVSKLPPITIDNTVEQLNYELEEDTGSNLNDKVTSNPTIEVSNLEPGAFWQYSVDAGETWQTGQGTSFTLSEDVYVTDQIQIRHTDKAGNSVVTLLPEITIDNTVANLTYSLREDTGEDTSDNVTSNPTIDIDNLEAGATWEYSLDAGKTWIPGQDTSFDVPEGEYEANEIQIRHTDKAGNSVVTLLPEITISSY</sequence>
<dbReference type="Proteomes" id="UP000290287">
    <property type="component" value="Unassembled WGS sequence"/>
</dbReference>
<dbReference type="EMBL" id="PEIB01000018">
    <property type="protein sequence ID" value="RXJ72554.1"/>
    <property type="molecule type" value="Genomic_DNA"/>
</dbReference>
<feature type="domain" description="Bacterial Ig-like" evidence="2">
    <location>
        <begin position="666"/>
        <end position="754"/>
    </location>
</feature>
<reference evidence="3 4" key="1">
    <citation type="submission" date="2017-10" db="EMBL/GenBank/DDBJ databases">
        <title>Nyctiphanis sp. nov., isolated from the stomach of the euphausiid Nyctiphanes simplex (Hansen, 1911) in the Gulf of California.</title>
        <authorList>
            <person name="Gomez-Gil B."/>
            <person name="Aguilar-Mendez M."/>
            <person name="Lopez-Cortes A."/>
            <person name="Gomez-Gutierrez J."/>
            <person name="Roque A."/>
            <person name="Lang E."/>
            <person name="Gonzalez-Castillo A."/>
        </authorList>
    </citation>
    <scope>NUCLEOTIDE SEQUENCE [LARGE SCALE GENOMIC DNA]</scope>
    <source>
        <strain evidence="3 4">CAIM 600</strain>
    </source>
</reference>
<evidence type="ECO:0000313" key="4">
    <source>
        <dbReference type="Proteomes" id="UP000290287"/>
    </source>
</evidence>
<evidence type="ECO:0000313" key="3">
    <source>
        <dbReference type="EMBL" id="RXJ72554.1"/>
    </source>
</evidence>
<dbReference type="Gene3D" id="2.60.40.10">
    <property type="entry name" value="Immunoglobulins"/>
    <property type="match status" value="5"/>
</dbReference>
<evidence type="ECO:0000256" key="1">
    <source>
        <dbReference type="SAM" id="MobiDB-lite"/>
    </source>
</evidence>
<dbReference type="Pfam" id="PF19077">
    <property type="entry name" value="Big_13"/>
    <property type="match status" value="4"/>
</dbReference>
<feature type="domain" description="Bacterial Ig-like" evidence="2">
    <location>
        <begin position="558"/>
        <end position="651"/>
    </location>
</feature>
<dbReference type="NCBIfam" id="NF033510">
    <property type="entry name" value="Ca_tandemer"/>
    <property type="match status" value="4"/>
</dbReference>
<name>A0A4Q0YR47_9GAMM</name>
<feature type="domain" description="Bacterial Ig-like" evidence="2">
    <location>
        <begin position="863"/>
        <end position="959"/>
    </location>
</feature>
<feature type="domain" description="Bacterial Ig-like" evidence="2">
    <location>
        <begin position="773"/>
        <end position="857"/>
    </location>
</feature>
<comment type="caution">
    <text evidence="3">The sequence shown here is derived from an EMBL/GenBank/DDBJ whole genome shotgun (WGS) entry which is preliminary data.</text>
</comment>
<organism evidence="3 4">
    <name type="scientific">Veronia nyctiphanis</name>
    <dbReference type="NCBI Taxonomy" id="1278244"/>
    <lineage>
        <taxon>Bacteria</taxon>
        <taxon>Pseudomonadati</taxon>
        <taxon>Pseudomonadota</taxon>
        <taxon>Gammaproteobacteria</taxon>
        <taxon>Vibrionales</taxon>
        <taxon>Vibrionaceae</taxon>
        <taxon>Veronia</taxon>
    </lineage>
</organism>
<feature type="region of interest" description="Disordered" evidence="1">
    <location>
        <begin position="653"/>
        <end position="688"/>
    </location>
</feature>
<evidence type="ECO:0000259" key="2">
    <source>
        <dbReference type="Pfam" id="PF19077"/>
    </source>
</evidence>
<proteinExistence type="predicted"/>
<dbReference type="AlphaFoldDB" id="A0A4Q0YR47"/>
<dbReference type="InterPro" id="IPR044016">
    <property type="entry name" value="Big_13"/>
</dbReference>
<accession>A0A4Q0YR47</accession>
<gene>
    <name evidence="3" type="ORF">CS022_14675</name>
</gene>
<protein>
    <recommendedName>
        <fullName evidence="2">Bacterial Ig-like domain-containing protein</fullName>
    </recommendedName>
</protein>
<keyword evidence="4" id="KW-1185">Reference proteome</keyword>
<dbReference type="InterPro" id="IPR013783">
    <property type="entry name" value="Ig-like_fold"/>
</dbReference>